<feature type="transmembrane region" description="Helical" evidence="13">
    <location>
        <begin position="22"/>
        <end position="41"/>
    </location>
</feature>
<dbReference type="Proteomes" id="UP000308230">
    <property type="component" value="Unassembled WGS sequence"/>
</dbReference>
<keyword evidence="7 13" id="KW-1133">Transmembrane helix</keyword>
<dbReference type="PANTHER" id="PTHR33445:SF1">
    <property type="entry name" value="ATP SYNTHASE SUBUNIT B"/>
    <property type="match status" value="1"/>
</dbReference>
<evidence type="ECO:0000256" key="15">
    <source>
        <dbReference type="SAM" id="Coils"/>
    </source>
</evidence>
<comment type="similarity">
    <text evidence="1 13 14">Belongs to the ATPase B chain family.</text>
</comment>
<comment type="subunit">
    <text evidence="13">F-type ATPases have 2 components, F(1) - the catalytic core - and F(0) - the membrane proton channel. F(1) has five subunits: alpha(3), beta(3), gamma(1), delta(1), epsilon(1). F(0) has three main subunits: a(1), b(2) and c(10-14). The alpha and beta chains form an alternating ring which encloses part of the gamma chain. F(1) is attached to F(0) by a central stalk formed by the gamma and epsilon chains, while a peripheral stalk is formed by the delta and b chains.</text>
</comment>
<dbReference type="SUPFAM" id="SSF81573">
    <property type="entry name" value="F1F0 ATP synthase subunit B, membrane domain"/>
    <property type="match status" value="1"/>
</dbReference>
<dbReference type="RefSeq" id="WP_138128456.1">
    <property type="nucleotide sequence ID" value="NZ_SWLG01000016.1"/>
</dbReference>
<name>A0A5R9F078_9BACL</name>
<dbReference type="PANTHER" id="PTHR33445">
    <property type="entry name" value="ATP SYNTHASE SUBUNIT B', CHLOROPLASTIC"/>
    <property type="match status" value="1"/>
</dbReference>
<evidence type="ECO:0000256" key="14">
    <source>
        <dbReference type="RuleBase" id="RU003848"/>
    </source>
</evidence>
<reference evidence="16 17" key="1">
    <citation type="submission" date="2019-04" db="EMBL/GenBank/DDBJ databases">
        <title>Bacillus caeni sp. nov., a bacterium isolated from mangrove sediment.</title>
        <authorList>
            <person name="Huang H."/>
            <person name="Mo K."/>
            <person name="Hu Y."/>
        </authorList>
    </citation>
    <scope>NUCLEOTIDE SEQUENCE [LARGE SCALE GENOMIC DNA]</scope>
    <source>
        <strain evidence="16 17">HB172195</strain>
    </source>
</reference>
<evidence type="ECO:0000313" key="17">
    <source>
        <dbReference type="Proteomes" id="UP000308230"/>
    </source>
</evidence>
<keyword evidence="2 13" id="KW-0813">Transport</keyword>
<dbReference type="CDD" id="cd06503">
    <property type="entry name" value="ATP-synt_Fo_b"/>
    <property type="match status" value="1"/>
</dbReference>
<keyword evidence="10 13" id="KW-0066">ATP synthesis</keyword>
<evidence type="ECO:0000256" key="7">
    <source>
        <dbReference type="ARBA" id="ARBA00022989"/>
    </source>
</evidence>
<dbReference type="OrthoDB" id="282095at2"/>
<dbReference type="InterPro" id="IPR002146">
    <property type="entry name" value="ATP_synth_b/b'su_bac/chlpt"/>
</dbReference>
<dbReference type="GO" id="GO:0045259">
    <property type="term" value="C:proton-transporting ATP synthase complex"/>
    <property type="evidence" value="ECO:0007669"/>
    <property type="project" value="UniProtKB-KW"/>
</dbReference>
<dbReference type="HAMAP" id="MF_01398">
    <property type="entry name" value="ATP_synth_b_bprime"/>
    <property type="match status" value="1"/>
</dbReference>
<sequence length="175" mass="20044">MNTVHYLVNAGILGVEVNTGDIIFQLLAFIILMLLLSKFAFGPLMGMMKKREEHIANEIETAEKNRKEAEAFLNEQREEMKRVRQEAHTILENQKKMADQQGQEIIQAARQESERMKEAALAEIEREKESAVATLREQVASLSVMIASKVVEKELKEEDQQKLINEYLTQVGENK</sequence>
<keyword evidence="4 13" id="KW-0138">CF(0)</keyword>
<evidence type="ECO:0000256" key="5">
    <source>
        <dbReference type="ARBA" id="ARBA00022692"/>
    </source>
</evidence>
<feature type="coiled-coil region" evidence="15">
    <location>
        <begin position="59"/>
        <end position="130"/>
    </location>
</feature>
<dbReference type="AlphaFoldDB" id="A0A5R9F078"/>
<comment type="function">
    <text evidence="13">Component of the F(0) channel, it forms part of the peripheral stalk, linking F(1) to F(0).</text>
</comment>
<dbReference type="GO" id="GO:0005886">
    <property type="term" value="C:plasma membrane"/>
    <property type="evidence" value="ECO:0007669"/>
    <property type="project" value="UniProtKB-SubCell"/>
</dbReference>
<evidence type="ECO:0000256" key="8">
    <source>
        <dbReference type="ARBA" id="ARBA00023065"/>
    </source>
</evidence>
<evidence type="ECO:0000313" key="16">
    <source>
        <dbReference type="EMBL" id="TLS35836.1"/>
    </source>
</evidence>
<evidence type="ECO:0000256" key="1">
    <source>
        <dbReference type="ARBA" id="ARBA00005513"/>
    </source>
</evidence>
<protein>
    <recommendedName>
        <fullName evidence="13">ATP synthase subunit b</fullName>
    </recommendedName>
    <alternativeName>
        <fullName evidence="13">ATP synthase F(0) sector subunit b</fullName>
    </alternativeName>
    <alternativeName>
        <fullName evidence="13">ATPase subunit I</fullName>
    </alternativeName>
    <alternativeName>
        <fullName evidence="13">F-type ATPase subunit b</fullName>
        <shortName evidence="13">F-ATPase subunit b</shortName>
    </alternativeName>
</protein>
<evidence type="ECO:0000256" key="10">
    <source>
        <dbReference type="ARBA" id="ARBA00023310"/>
    </source>
</evidence>
<dbReference type="NCBIfam" id="TIGR01144">
    <property type="entry name" value="ATP_synt_b"/>
    <property type="match status" value="1"/>
</dbReference>
<proteinExistence type="inferred from homology"/>
<comment type="function">
    <text evidence="11 13">F(1)F(0) ATP synthase produces ATP from ADP in the presence of a proton or sodium gradient. F-type ATPases consist of two structural domains, F(1) containing the extramembraneous catalytic core and F(0) containing the membrane proton channel, linked together by a central stalk and a peripheral stalk. During catalysis, ATP synthesis in the catalytic domain of F(1) is coupled via a rotary mechanism of the central stalk subunits to proton translocation.</text>
</comment>
<evidence type="ECO:0000256" key="11">
    <source>
        <dbReference type="ARBA" id="ARBA00025198"/>
    </source>
</evidence>
<evidence type="ECO:0000256" key="9">
    <source>
        <dbReference type="ARBA" id="ARBA00023136"/>
    </source>
</evidence>
<dbReference type="GO" id="GO:0012505">
    <property type="term" value="C:endomembrane system"/>
    <property type="evidence" value="ECO:0007669"/>
    <property type="project" value="UniProtKB-SubCell"/>
</dbReference>
<evidence type="ECO:0000256" key="3">
    <source>
        <dbReference type="ARBA" id="ARBA00022475"/>
    </source>
</evidence>
<dbReference type="InterPro" id="IPR028987">
    <property type="entry name" value="ATP_synth_B-like_membr_sf"/>
</dbReference>
<evidence type="ECO:0000256" key="4">
    <source>
        <dbReference type="ARBA" id="ARBA00022547"/>
    </source>
</evidence>
<keyword evidence="9 13" id="KW-0472">Membrane</keyword>
<gene>
    <name evidence="13 16" type="primary">atpF</name>
    <name evidence="16" type="ORF">FCL54_18645</name>
</gene>
<evidence type="ECO:0000256" key="6">
    <source>
        <dbReference type="ARBA" id="ARBA00022781"/>
    </source>
</evidence>
<comment type="caution">
    <text evidence="16">The sequence shown here is derived from an EMBL/GenBank/DDBJ whole genome shotgun (WGS) entry which is preliminary data.</text>
</comment>
<evidence type="ECO:0000256" key="13">
    <source>
        <dbReference type="HAMAP-Rule" id="MF_01398"/>
    </source>
</evidence>
<keyword evidence="15" id="KW-0175">Coiled coil</keyword>
<accession>A0A5R9F078</accession>
<keyword evidence="6 13" id="KW-0375">Hydrogen ion transport</keyword>
<dbReference type="Pfam" id="PF00430">
    <property type="entry name" value="ATP-synt_B"/>
    <property type="match status" value="1"/>
</dbReference>
<keyword evidence="17" id="KW-1185">Reference proteome</keyword>
<evidence type="ECO:0000256" key="12">
    <source>
        <dbReference type="ARBA" id="ARBA00037847"/>
    </source>
</evidence>
<dbReference type="GO" id="GO:0046933">
    <property type="term" value="F:proton-transporting ATP synthase activity, rotational mechanism"/>
    <property type="evidence" value="ECO:0007669"/>
    <property type="project" value="UniProtKB-UniRule"/>
</dbReference>
<keyword evidence="5 13" id="KW-0812">Transmembrane</keyword>
<dbReference type="InterPro" id="IPR005864">
    <property type="entry name" value="ATP_synth_F0_bsu_bac"/>
</dbReference>
<evidence type="ECO:0000256" key="2">
    <source>
        <dbReference type="ARBA" id="ARBA00022448"/>
    </source>
</evidence>
<dbReference type="GO" id="GO:0046961">
    <property type="term" value="F:proton-transporting ATPase activity, rotational mechanism"/>
    <property type="evidence" value="ECO:0007669"/>
    <property type="project" value="TreeGrafter"/>
</dbReference>
<comment type="subcellular location">
    <subcellularLocation>
        <location evidence="13">Cell membrane</location>
        <topology evidence="13">Single-pass membrane protein</topology>
    </subcellularLocation>
    <subcellularLocation>
        <location evidence="12">Endomembrane system</location>
        <topology evidence="12">Single-pass membrane protein</topology>
    </subcellularLocation>
</comment>
<dbReference type="InterPro" id="IPR050059">
    <property type="entry name" value="ATP_synthase_B_chain"/>
</dbReference>
<organism evidence="16 17">
    <name type="scientific">Exobacillus caeni</name>
    <dbReference type="NCBI Taxonomy" id="2574798"/>
    <lineage>
        <taxon>Bacteria</taxon>
        <taxon>Bacillati</taxon>
        <taxon>Bacillota</taxon>
        <taxon>Bacilli</taxon>
        <taxon>Bacillales</taxon>
        <taxon>Guptibacillaceae</taxon>
        <taxon>Exobacillus</taxon>
    </lineage>
</organism>
<dbReference type="EMBL" id="SWLG01000016">
    <property type="protein sequence ID" value="TLS35836.1"/>
    <property type="molecule type" value="Genomic_DNA"/>
</dbReference>
<keyword evidence="3 13" id="KW-1003">Cell membrane</keyword>
<keyword evidence="8 13" id="KW-0406">Ion transport</keyword>